<evidence type="ECO:0000313" key="3">
    <source>
        <dbReference type="EMBL" id="TFY78036.1"/>
    </source>
</evidence>
<dbReference type="SUPFAM" id="SSF54695">
    <property type="entry name" value="POZ domain"/>
    <property type="match status" value="1"/>
</dbReference>
<accession>A0A4Y9ZT14</accession>
<name>A0A4Y9ZT14_9AGAM</name>
<dbReference type="AlphaFoldDB" id="A0A4Y9ZT14"/>
<comment type="caution">
    <text evidence="3">The sequence shown here is derived from an EMBL/GenBank/DDBJ whole genome shotgun (WGS) entry which is preliminary data.</text>
</comment>
<dbReference type="InterPro" id="IPR000210">
    <property type="entry name" value="BTB/POZ_dom"/>
</dbReference>
<evidence type="ECO:0000313" key="4">
    <source>
        <dbReference type="Proteomes" id="UP000298061"/>
    </source>
</evidence>
<gene>
    <name evidence="3" type="ORF">EWM64_g5973</name>
</gene>
<dbReference type="CDD" id="cd18186">
    <property type="entry name" value="BTB_POZ_ZBTB_KLHL-like"/>
    <property type="match status" value="1"/>
</dbReference>
<feature type="region of interest" description="Disordered" evidence="1">
    <location>
        <begin position="1"/>
        <end position="42"/>
    </location>
</feature>
<evidence type="ECO:0000256" key="1">
    <source>
        <dbReference type="SAM" id="MobiDB-lite"/>
    </source>
</evidence>
<feature type="domain" description="BTB" evidence="2">
    <location>
        <begin position="52"/>
        <end position="125"/>
    </location>
</feature>
<dbReference type="InterPro" id="IPR011333">
    <property type="entry name" value="SKP1/BTB/POZ_sf"/>
</dbReference>
<organism evidence="3 4">
    <name type="scientific">Hericium alpestre</name>
    <dbReference type="NCBI Taxonomy" id="135208"/>
    <lineage>
        <taxon>Eukaryota</taxon>
        <taxon>Fungi</taxon>
        <taxon>Dikarya</taxon>
        <taxon>Basidiomycota</taxon>
        <taxon>Agaricomycotina</taxon>
        <taxon>Agaricomycetes</taxon>
        <taxon>Russulales</taxon>
        <taxon>Hericiaceae</taxon>
        <taxon>Hericium</taxon>
    </lineage>
</organism>
<protein>
    <recommendedName>
        <fullName evidence="2">BTB domain-containing protein</fullName>
    </recommendedName>
</protein>
<keyword evidence="4" id="KW-1185">Reference proteome</keyword>
<feature type="compositionally biased region" description="Basic and acidic residues" evidence="1">
    <location>
        <begin position="1"/>
        <end position="21"/>
    </location>
</feature>
<dbReference type="Gene3D" id="3.30.710.10">
    <property type="entry name" value="Potassium Channel Kv1.1, Chain A"/>
    <property type="match status" value="1"/>
</dbReference>
<evidence type="ECO:0000259" key="2">
    <source>
        <dbReference type="PROSITE" id="PS50097"/>
    </source>
</evidence>
<sequence length="356" mass="39407">MGSAERESESKDAQLDADRGSKSPLNPAAQAFKPSPTSFSPRTTSEVWFPDGGIIIVCGSSGFRIHGGFLAFKSAVFKDMFAAGDADAGANETSEGCMVVRLPDDAADMVRLLDALYSPRKYFKGKAELSFDIMNSLLKLATKYRFTELRADLVELLVDMFPSDREKYTLEPPPNIAGDPYLDPIAAVEFGLTYNIPAILPAACYEVAMMGMETLFNTESLFGLHGAQPMEVSRTTLRTCTVFLHKWHAAVEEALDADNLDCEDPWVGTCPECDGFPDRQMRQAVERRYRLLDRDIFTKQNAHSSRAIVVEGLADCCESCLEGLDRFDDSVRDALWLKLPSLCGYDNWDAINEAEV</sequence>
<proteinExistence type="predicted"/>
<dbReference type="PROSITE" id="PS50097">
    <property type="entry name" value="BTB"/>
    <property type="match status" value="1"/>
</dbReference>
<dbReference type="OrthoDB" id="3893071at2759"/>
<dbReference type="STRING" id="135208.A0A4Y9ZT14"/>
<dbReference type="EMBL" id="SFCI01000763">
    <property type="protein sequence ID" value="TFY78036.1"/>
    <property type="molecule type" value="Genomic_DNA"/>
</dbReference>
<dbReference type="Proteomes" id="UP000298061">
    <property type="component" value="Unassembled WGS sequence"/>
</dbReference>
<reference evidence="3 4" key="1">
    <citation type="submission" date="2019-02" db="EMBL/GenBank/DDBJ databases">
        <title>Genome sequencing of the rare red list fungi Hericium alpestre (H. flagellum).</title>
        <authorList>
            <person name="Buettner E."/>
            <person name="Kellner H."/>
        </authorList>
    </citation>
    <scope>NUCLEOTIDE SEQUENCE [LARGE SCALE GENOMIC DNA]</scope>
    <source>
        <strain evidence="3 4">DSM 108284</strain>
    </source>
</reference>
<dbReference type="Pfam" id="PF00651">
    <property type="entry name" value="BTB"/>
    <property type="match status" value="1"/>
</dbReference>